<dbReference type="PANTHER" id="PTHR46387:SF2">
    <property type="entry name" value="RIBONUCLEASE HI"/>
    <property type="match status" value="1"/>
</dbReference>
<evidence type="ECO:0000259" key="1">
    <source>
        <dbReference type="PROSITE" id="PS50879"/>
    </source>
</evidence>
<dbReference type="AlphaFoldDB" id="A0A1F8EB47"/>
<dbReference type="InterPro" id="IPR036397">
    <property type="entry name" value="RNaseH_sf"/>
</dbReference>
<evidence type="ECO:0000313" key="3">
    <source>
        <dbReference type="Proteomes" id="UP000178520"/>
    </source>
</evidence>
<dbReference type="SUPFAM" id="SSF53098">
    <property type="entry name" value="Ribonuclease H-like"/>
    <property type="match status" value="1"/>
</dbReference>
<dbReference type="CDD" id="cd09279">
    <property type="entry name" value="RNase_HI_like"/>
    <property type="match status" value="1"/>
</dbReference>
<dbReference type="Pfam" id="PF13456">
    <property type="entry name" value="RVT_3"/>
    <property type="match status" value="1"/>
</dbReference>
<dbReference type="EMBL" id="MGJA01000003">
    <property type="protein sequence ID" value="OGM98114.1"/>
    <property type="molecule type" value="Genomic_DNA"/>
</dbReference>
<organism evidence="2 3">
    <name type="scientific">Candidatus Yanofskybacteria bacterium RIFCSPHIGHO2_01_FULL_41_21</name>
    <dbReference type="NCBI Taxonomy" id="1802660"/>
    <lineage>
        <taxon>Bacteria</taxon>
        <taxon>Candidatus Yanofskyibacteriota</taxon>
    </lineage>
</organism>
<sequence length="144" mass="15897">MKNKIKIHTDGGARGNPGPAGIGIVVEGLKSGKKTFGECIGETTNNEAEYRALIVALQKLKKLGGKEKLEQVDCYADSELMVKQLNGEYKVKDTNLRGLFMEVLKLKSELKVPIFFHHIKRAKNSEADALMNQALDREAGKLNL</sequence>
<reference evidence="2 3" key="1">
    <citation type="journal article" date="2016" name="Nat. Commun.">
        <title>Thousands of microbial genomes shed light on interconnected biogeochemical processes in an aquifer system.</title>
        <authorList>
            <person name="Anantharaman K."/>
            <person name="Brown C.T."/>
            <person name="Hug L.A."/>
            <person name="Sharon I."/>
            <person name="Castelle C.J."/>
            <person name="Probst A.J."/>
            <person name="Thomas B.C."/>
            <person name="Singh A."/>
            <person name="Wilkins M.J."/>
            <person name="Karaoz U."/>
            <person name="Brodie E.L."/>
            <person name="Williams K.H."/>
            <person name="Hubbard S.S."/>
            <person name="Banfield J.F."/>
        </authorList>
    </citation>
    <scope>NUCLEOTIDE SEQUENCE [LARGE SCALE GENOMIC DNA]</scope>
</reference>
<dbReference type="Proteomes" id="UP000178520">
    <property type="component" value="Unassembled WGS sequence"/>
</dbReference>
<dbReference type="InterPro" id="IPR002156">
    <property type="entry name" value="RNaseH_domain"/>
</dbReference>
<dbReference type="Gene3D" id="3.30.420.10">
    <property type="entry name" value="Ribonuclease H-like superfamily/Ribonuclease H"/>
    <property type="match status" value="1"/>
</dbReference>
<dbReference type="GO" id="GO:0004523">
    <property type="term" value="F:RNA-DNA hybrid ribonuclease activity"/>
    <property type="evidence" value="ECO:0007669"/>
    <property type="project" value="InterPro"/>
</dbReference>
<proteinExistence type="predicted"/>
<dbReference type="GO" id="GO:0003676">
    <property type="term" value="F:nucleic acid binding"/>
    <property type="evidence" value="ECO:0007669"/>
    <property type="project" value="InterPro"/>
</dbReference>
<protein>
    <recommendedName>
        <fullName evidence="1">RNase H type-1 domain-containing protein</fullName>
    </recommendedName>
</protein>
<dbReference type="InterPro" id="IPR012337">
    <property type="entry name" value="RNaseH-like_sf"/>
</dbReference>
<evidence type="ECO:0000313" key="2">
    <source>
        <dbReference type="EMBL" id="OGM98114.1"/>
    </source>
</evidence>
<gene>
    <name evidence="2" type="ORF">A2735_00175</name>
</gene>
<dbReference type="PROSITE" id="PS50879">
    <property type="entry name" value="RNASE_H_1"/>
    <property type="match status" value="1"/>
</dbReference>
<feature type="domain" description="RNase H type-1" evidence="1">
    <location>
        <begin position="1"/>
        <end position="144"/>
    </location>
</feature>
<name>A0A1F8EB47_9BACT</name>
<dbReference type="PANTHER" id="PTHR46387">
    <property type="entry name" value="POLYNUCLEOTIDYL TRANSFERASE, RIBONUCLEASE H-LIKE SUPERFAMILY PROTEIN"/>
    <property type="match status" value="1"/>
</dbReference>
<accession>A0A1F8EB47</accession>
<dbReference type="STRING" id="1802660.A2735_00175"/>
<comment type="caution">
    <text evidence="2">The sequence shown here is derived from an EMBL/GenBank/DDBJ whole genome shotgun (WGS) entry which is preliminary data.</text>
</comment>